<protein>
    <submittedName>
        <fullName evidence="2">Uncharacterized protein</fullName>
    </submittedName>
</protein>
<evidence type="ECO:0000256" key="1">
    <source>
        <dbReference type="SAM" id="MobiDB-lite"/>
    </source>
</evidence>
<organism evidence="2 3">
    <name type="scientific">Rhypophila decipiens</name>
    <dbReference type="NCBI Taxonomy" id="261697"/>
    <lineage>
        <taxon>Eukaryota</taxon>
        <taxon>Fungi</taxon>
        <taxon>Dikarya</taxon>
        <taxon>Ascomycota</taxon>
        <taxon>Pezizomycotina</taxon>
        <taxon>Sordariomycetes</taxon>
        <taxon>Sordariomycetidae</taxon>
        <taxon>Sordariales</taxon>
        <taxon>Naviculisporaceae</taxon>
        <taxon>Rhypophila</taxon>
    </lineage>
</organism>
<feature type="region of interest" description="Disordered" evidence="1">
    <location>
        <begin position="40"/>
        <end position="60"/>
    </location>
</feature>
<evidence type="ECO:0000313" key="2">
    <source>
        <dbReference type="EMBL" id="KAK4217036.1"/>
    </source>
</evidence>
<accession>A0AAN6YFB1</accession>
<dbReference type="EMBL" id="MU858063">
    <property type="protein sequence ID" value="KAK4217036.1"/>
    <property type="molecule type" value="Genomic_DNA"/>
</dbReference>
<keyword evidence="3" id="KW-1185">Reference proteome</keyword>
<name>A0AAN6YFB1_9PEZI</name>
<sequence>MNAIKIQAFMERAKADAEAHKNRPEEFYWPNVRKWLSRRKGDQPFQPAQSAARYSSAGAG</sequence>
<proteinExistence type="predicted"/>
<evidence type="ECO:0000313" key="3">
    <source>
        <dbReference type="Proteomes" id="UP001301769"/>
    </source>
</evidence>
<reference evidence="2" key="2">
    <citation type="submission" date="2023-05" db="EMBL/GenBank/DDBJ databases">
        <authorList>
            <consortium name="Lawrence Berkeley National Laboratory"/>
            <person name="Steindorff A."/>
            <person name="Hensen N."/>
            <person name="Bonometti L."/>
            <person name="Westerberg I."/>
            <person name="Brannstrom I.O."/>
            <person name="Guillou S."/>
            <person name="Cros-Aarteil S."/>
            <person name="Calhoun S."/>
            <person name="Haridas S."/>
            <person name="Kuo A."/>
            <person name="Mondo S."/>
            <person name="Pangilinan J."/>
            <person name="Riley R."/>
            <person name="Labutti K."/>
            <person name="Andreopoulos B."/>
            <person name="Lipzen A."/>
            <person name="Chen C."/>
            <person name="Yanf M."/>
            <person name="Daum C."/>
            <person name="Ng V."/>
            <person name="Clum A."/>
            <person name="Ohm R."/>
            <person name="Martin F."/>
            <person name="Silar P."/>
            <person name="Natvig D."/>
            <person name="Lalanne C."/>
            <person name="Gautier V."/>
            <person name="Ament-Velasquez S.L."/>
            <person name="Kruys A."/>
            <person name="Hutchinson M.I."/>
            <person name="Powell A.J."/>
            <person name="Barry K."/>
            <person name="Miller A.N."/>
            <person name="Grigoriev I.V."/>
            <person name="Debuchy R."/>
            <person name="Gladieux P."/>
            <person name="Thoren M.H."/>
            <person name="Johannesson H."/>
        </authorList>
    </citation>
    <scope>NUCLEOTIDE SEQUENCE</scope>
    <source>
        <strain evidence="2">PSN293</strain>
    </source>
</reference>
<dbReference type="AlphaFoldDB" id="A0AAN6YFB1"/>
<gene>
    <name evidence="2" type="ORF">QBC37DRAFT_370460</name>
</gene>
<comment type="caution">
    <text evidence="2">The sequence shown here is derived from an EMBL/GenBank/DDBJ whole genome shotgun (WGS) entry which is preliminary data.</text>
</comment>
<dbReference type="Proteomes" id="UP001301769">
    <property type="component" value="Unassembled WGS sequence"/>
</dbReference>
<reference evidence="2" key="1">
    <citation type="journal article" date="2023" name="Mol. Phylogenet. Evol.">
        <title>Genome-scale phylogeny and comparative genomics of the fungal order Sordariales.</title>
        <authorList>
            <person name="Hensen N."/>
            <person name="Bonometti L."/>
            <person name="Westerberg I."/>
            <person name="Brannstrom I.O."/>
            <person name="Guillou S."/>
            <person name="Cros-Aarteil S."/>
            <person name="Calhoun S."/>
            <person name="Haridas S."/>
            <person name="Kuo A."/>
            <person name="Mondo S."/>
            <person name="Pangilinan J."/>
            <person name="Riley R."/>
            <person name="LaButti K."/>
            <person name="Andreopoulos B."/>
            <person name="Lipzen A."/>
            <person name="Chen C."/>
            <person name="Yan M."/>
            <person name="Daum C."/>
            <person name="Ng V."/>
            <person name="Clum A."/>
            <person name="Steindorff A."/>
            <person name="Ohm R.A."/>
            <person name="Martin F."/>
            <person name="Silar P."/>
            <person name="Natvig D.O."/>
            <person name="Lalanne C."/>
            <person name="Gautier V."/>
            <person name="Ament-Velasquez S.L."/>
            <person name="Kruys A."/>
            <person name="Hutchinson M.I."/>
            <person name="Powell A.J."/>
            <person name="Barry K."/>
            <person name="Miller A.N."/>
            <person name="Grigoriev I.V."/>
            <person name="Debuchy R."/>
            <person name="Gladieux P."/>
            <person name="Hiltunen Thoren M."/>
            <person name="Johannesson H."/>
        </authorList>
    </citation>
    <scope>NUCLEOTIDE SEQUENCE</scope>
    <source>
        <strain evidence="2">PSN293</strain>
    </source>
</reference>